<reference evidence="2 3" key="1">
    <citation type="submission" date="2017-09" db="EMBL/GenBank/DDBJ databases">
        <title>Depth-based differentiation of microbial function through sediment-hosted aquifers and enrichment of novel symbionts in the deep terrestrial subsurface.</title>
        <authorList>
            <person name="Probst A.J."/>
            <person name="Ladd B."/>
            <person name="Jarett J.K."/>
            <person name="Geller-Mcgrath D.E."/>
            <person name="Sieber C.M."/>
            <person name="Emerson J.B."/>
            <person name="Anantharaman K."/>
            <person name="Thomas B.C."/>
            <person name="Malmstrom R."/>
            <person name="Stieglmeier M."/>
            <person name="Klingl A."/>
            <person name="Woyke T."/>
            <person name="Ryan C.M."/>
            <person name="Banfield J.F."/>
        </authorList>
    </citation>
    <scope>NUCLEOTIDE SEQUENCE [LARGE SCALE GENOMIC DNA]</scope>
    <source>
        <strain evidence="2">CG10_big_fil_rev_8_21_14_0_10_42_12</strain>
    </source>
</reference>
<organism evidence="2 3">
    <name type="scientific">Candidatus Zambryskibacteria bacterium CG10_big_fil_rev_8_21_14_0_10_42_12</name>
    <dbReference type="NCBI Taxonomy" id="1975115"/>
    <lineage>
        <taxon>Bacteria</taxon>
        <taxon>Candidatus Zambryskiibacteriota</taxon>
    </lineage>
</organism>
<dbReference type="PRINTS" id="PR01217">
    <property type="entry name" value="PRICHEXTENSN"/>
</dbReference>
<dbReference type="Proteomes" id="UP000231333">
    <property type="component" value="Unassembled WGS sequence"/>
</dbReference>
<name>A0A2H0QUP3_9BACT</name>
<proteinExistence type="predicted"/>
<sequence>MQYSLENFKKLIENLDIVTKDYIFSLRIAEKTMALCQSLKVHNENRNKINIIISFYLAGQIADDKLGKVISDELQVDETTGNTYADAIIKEFESDRAQEGEVAPQTPVTKPNLSEELLHMAGARIVPPSQTTTPPAPQPPAVTPTQTPPIVPAKPMEQPVPKPVSKPLDTEIMSHFGKQAAQTQSAPPQNLPIHKPQQSFEQPKIEQPAPPTPPQASQPEPIPQYTYTPHHISRFGSVMPGNQSETQKKDVRPTQSVNEPEPPFIKPAPAPQPESAILAQKPETQPVPEVEQANEKSAESYHGQDPYREPIS</sequence>
<comment type="caution">
    <text evidence="2">The sequence shown here is derived from an EMBL/GenBank/DDBJ whole genome shotgun (WGS) entry which is preliminary data.</text>
</comment>
<evidence type="ECO:0000256" key="1">
    <source>
        <dbReference type="SAM" id="MobiDB-lite"/>
    </source>
</evidence>
<gene>
    <name evidence="2" type="ORF">COV34_03580</name>
</gene>
<feature type="compositionally biased region" description="Pro residues" evidence="1">
    <location>
        <begin position="208"/>
        <end position="222"/>
    </location>
</feature>
<accession>A0A2H0QUP3</accession>
<evidence type="ECO:0000313" key="3">
    <source>
        <dbReference type="Proteomes" id="UP000231333"/>
    </source>
</evidence>
<dbReference type="AlphaFoldDB" id="A0A2H0QUP3"/>
<protein>
    <submittedName>
        <fullName evidence="2">Uncharacterized protein</fullName>
    </submittedName>
</protein>
<feature type="compositionally biased region" description="Pro residues" evidence="1">
    <location>
        <begin position="260"/>
        <end position="272"/>
    </location>
</feature>
<feature type="compositionally biased region" description="Pro residues" evidence="1">
    <location>
        <begin position="134"/>
        <end position="164"/>
    </location>
</feature>
<feature type="region of interest" description="Disordered" evidence="1">
    <location>
        <begin position="126"/>
        <end position="312"/>
    </location>
</feature>
<evidence type="ECO:0000313" key="2">
    <source>
        <dbReference type="EMBL" id="PIR37275.1"/>
    </source>
</evidence>
<dbReference type="EMBL" id="PCXL01000026">
    <property type="protein sequence ID" value="PIR37275.1"/>
    <property type="molecule type" value="Genomic_DNA"/>
</dbReference>